<evidence type="ECO:0000256" key="3">
    <source>
        <dbReference type="ARBA" id="ARBA00022723"/>
    </source>
</evidence>
<gene>
    <name evidence="8" type="ORF">B0T24DRAFT_652098</name>
</gene>
<comment type="similarity">
    <text evidence="2">Belongs to the inositol monophosphatase superfamily.</text>
</comment>
<dbReference type="Proteomes" id="UP001287356">
    <property type="component" value="Unassembled WGS sequence"/>
</dbReference>
<dbReference type="PANTHER" id="PTHR43200:SF2">
    <property type="entry name" value="3'(2'),5'-BISPHOSPHATE NUCLEOTIDASE"/>
    <property type="match status" value="1"/>
</dbReference>
<organism evidence="8 9">
    <name type="scientific">Lasiosphaeria ovina</name>
    <dbReference type="NCBI Taxonomy" id="92902"/>
    <lineage>
        <taxon>Eukaryota</taxon>
        <taxon>Fungi</taxon>
        <taxon>Dikarya</taxon>
        <taxon>Ascomycota</taxon>
        <taxon>Pezizomycotina</taxon>
        <taxon>Sordariomycetes</taxon>
        <taxon>Sordariomycetidae</taxon>
        <taxon>Sordariales</taxon>
        <taxon>Lasiosphaeriaceae</taxon>
        <taxon>Lasiosphaeria</taxon>
    </lineage>
</organism>
<feature type="binding site" evidence="6">
    <location>
        <position position="156"/>
    </location>
    <ligand>
        <name>Mg(2+)</name>
        <dbReference type="ChEBI" id="CHEBI:18420"/>
        <label>1</label>
        <note>catalytic</note>
    </ligand>
</feature>
<keyword evidence="4" id="KW-0378">Hydrolase</keyword>
<keyword evidence="5 6" id="KW-0460">Magnesium</keyword>
<evidence type="ECO:0000313" key="8">
    <source>
        <dbReference type="EMBL" id="KAK3366158.1"/>
    </source>
</evidence>
<protein>
    <submittedName>
        <fullName evidence="8">3',5'-bisphosphate nucleotidase</fullName>
    </submittedName>
</protein>
<feature type="binding site" evidence="6">
    <location>
        <position position="70"/>
    </location>
    <ligand>
        <name>Mg(2+)</name>
        <dbReference type="ChEBI" id="CHEBI:18420"/>
        <label>1</label>
        <note>catalytic</note>
    </ligand>
</feature>
<keyword evidence="3 6" id="KW-0479">Metal-binding</keyword>
<dbReference type="AlphaFoldDB" id="A0AAE0JXL1"/>
<feature type="binding site" evidence="6">
    <location>
        <position position="158"/>
    </location>
    <ligand>
        <name>Mg(2+)</name>
        <dbReference type="ChEBI" id="CHEBI:18420"/>
        <label>1</label>
        <note>catalytic</note>
    </ligand>
</feature>
<accession>A0AAE0JXL1</accession>
<comment type="cofactor">
    <cofactor evidence="1 6">
        <name>Mg(2+)</name>
        <dbReference type="ChEBI" id="CHEBI:18420"/>
    </cofactor>
</comment>
<dbReference type="PANTHER" id="PTHR43200">
    <property type="entry name" value="PHOSPHATASE"/>
    <property type="match status" value="1"/>
</dbReference>
<dbReference type="SUPFAM" id="SSF56655">
    <property type="entry name" value="Carbohydrate phosphatase"/>
    <property type="match status" value="1"/>
</dbReference>
<feature type="binding site" evidence="6">
    <location>
        <position position="159"/>
    </location>
    <ligand>
        <name>Mg(2+)</name>
        <dbReference type="ChEBI" id="CHEBI:18420"/>
        <label>1</label>
        <note>catalytic</note>
    </ligand>
</feature>
<feature type="binding site" evidence="6">
    <location>
        <position position="327"/>
    </location>
    <ligand>
        <name>Mg(2+)</name>
        <dbReference type="ChEBI" id="CHEBI:18420"/>
        <label>1</label>
        <note>catalytic</note>
    </ligand>
</feature>
<dbReference type="EMBL" id="JAULSN010000008">
    <property type="protein sequence ID" value="KAK3366158.1"/>
    <property type="molecule type" value="Genomic_DNA"/>
</dbReference>
<sequence length="395" mass="42077">MDSPFAHELRVAFAALERAAKISQAVMARSDKGTVSKEDLSPVTVADFAVQALLTATFHATFPGDGFVGEESSAKLRESPALLQRVWDVLVETAGAASSSSLCAIPESKEQMCDMIDWCCTGAGSGGDGEGEKSDDGSGFSGARRSRKSRRTWVFDPIDGTANFVCGELYAINIALLKDYSPHGPGGKQVQVLGVVACPNLAVGTQAPVTNSSVDPDGAGCIVFAARGYGTYVRSLFPRQGEGSEPAIQRVPLIAQTEVVDKATVASSSGLDEVHDAAMARLGLSARRPDDSDVYPWVVQYVVLGLGLADVMFWAYADRKQLAKIWDHAGAMLLYEEVGGKITDFDGLDINLTEVGGRTLAANYGIVAAPRHLHHQVLQAVQDAMREKRPDLVMD</sequence>
<reference evidence="8" key="1">
    <citation type="journal article" date="2023" name="Mol. Phylogenet. Evol.">
        <title>Genome-scale phylogeny and comparative genomics of the fungal order Sordariales.</title>
        <authorList>
            <person name="Hensen N."/>
            <person name="Bonometti L."/>
            <person name="Westerberg I."/>
            <person name="Brannstrom I.O."/>
            <person name="Guillou S."/>
            <person name="Cros-Aarteil S."/>
            <person name="Calhoun S."/>
            <person name="Haridas S."/>
            <person name="Kuo A."/>
            <person name="Mondo S."/>
            <person name="Pangilinan J."/>
            <person name="Riley R."/>
            <person name="LaButti K."/>
            <person name="Andreopoulos B."/>
            <person name="Lipzen A."/>
            <person name="Chen C."/>
            <person name="Yan M."/>
            <person name="Daum C."/>
            <person name="Ng V."/>
            <person name="Clum A."/>
            <person name="Steindorff A."/>
            <person name="Ohm R.A."/>
            <person name="Martin F."/>
            <person name="Silar P."/>
            <person name="Natvig D.O."/>
            <person name="Lalanne C."/>
            <person name="Gautier V."/>
            <person name="Ament-Velasquez S.L."/>
            <person name="Kruys A."/>
            <person name="Hutchinson M.I."/>
            <person name="Powell A.J."/>
            <person name="Barry K."/>
            <person name="Miller A.N."/>
            <person name="Grigoriev I.V."/>
            <person name="Debuchy R."/>
            <person name="Gladieux P."/>
            <person name="Hiltunen Thoren M."/>
            <person name="Johannesson H."/>
        </authorList>
    </citation>
    <scope>NUCLEOTIDE SEQUENCE</scope>
    <source>
        <strain evidence="8">CBS 958.72</strain>
    </source>
</reference>
<evidence type="ECO:0000256" key="5">
    <source>
        <dbReference type="ARBA" id="ARBA00022842"/>
    </source>
</evidence>
<reference evidence="8" key="2">
    <citation type="submission" date="2023-06" db="EMBL/GenBank/DDBJ databases">
        <authorList>
            <consortium name="Lawrence Berkeley National Laboratory"/>
            <person name="Haridas S."/>
            <person name="Hensen N."/>
            <person name="Bonometti L."/>
            <person name="Westerberg I."/>
            <person name="Brannstrom I.O."/>
            <person name="Guillou S."/>
            <person name="Cros-Aarteil S."/>
            <person name="Calhoun S."/>
            <person name="Kuo A."/>
            <person name="Mondo S."/>
            <person name="Pangilinan J."/>
            <person name="Riley R."/>
            <person name="Labutti K."/>
            <person name="Andreopoulos B."/>
            <person name="Lipzen A."/>
            <person name="Chen C."/>
            <person name="Yanf M."/>
            <person name="Daum C."/>
            <person name="Ng V."/>
            <person name="Clum A."/>
            <person name="Steindorff A."/>
            <person name="Ohm R."/>
            <person name="Martin F."/>
            <person name="Silar P."/>
            <person name="Natvig D."/>
            <person name="Lalanne C."/>
            <person name="Gautier V."/>
            <person name="Ament-Velasquez S.L."/>
            <person name="Kruys A."/>
            <person name="Hutchinson M.I."/>
            <person name="Powell A.J."/>
            <person name="Barry K."/>
            <person name="Miller A.N."/>
            <person name="Grigoriev I.V."/>
            <person name="Debuchy R."/>
            <person name="Gladieux P."/>
            <person name="Thoren M.H."/>
            <person name="Johannesson H."/>
        </authorList>
    </citation>
    <scope>NUCLEOTIDE SEQUENCE</scope>
    <source>
        <strain evidence="8">CBS 958.72</strain>
    </source>
</reference>
<dbReference type="GO" id="GO:0046872">
    <property type="term" value="F:metal ion binding"/>
    <property type="evidence" value="ECO:0007669"/>
    <property type="project" value="UniProtKB-KW"/>
</dbReference>
<keyword evidence="9" id="KW-1185">Reference proteome</keyword>
<dbReference type="GO" id="GO:0008441">
    <property type="term" value="F:3'(2'),5'-bisphosphate nucleotidase activity"/>
    <property type="evidence" value="ECO:0007669"/>
    <property type="project" value="TreeGrafter"/>
</dbReference>
<dbReference type="GO" id="GO:0000103">
    <property type="term" value="P:sulfate assimilation"/>
    <property type="evidence" value="ECO:0007669"/>
    <property type="project" value="TreeGrafter"/>
</dbReference>
<evidence type="ECO:0000256" key="6">
    <source>
        <dbReference type="PIRSR" id="PIRSR600760-2"/>
    </source>
</evidence>
<evidence type="ECO:0000256" key="2">
    <source>
        <dbReference type="ARBA" id="ARBA00009759"/>
    </source>
</evidence>
<dbReference type="Pfam" id="PF00459">
    <property type="entry name" value="Inositol_P"/>
    <property type="match status" value="1"/>
</dbReference>
<feature type="region of interest" description="Disordered" evidence="7">
    <location>
        <begin position="125"/>
        <end position="144"/>
    </location>
</feature>
<dbReference type="Gene3D" id="3.40.190.80">
    <property type="match status" value="1"/>
</dbReference>
<evidence type="ECO:0000256" key="7">
    <source>
        <dbReference type="SAM" id="MobiDB-lite"/>
    </source>
</evidence>
<name>A0AAE0JXL1_9PEZI</name>
<dbReference type="InterPro" id="IPR000760">
    <property type="entry name" value="Inositol_monophosphatase-like"/>
</dbReference>
<dbReference type="InterPro" id="IPR051090">
    <property type="entry name" value="Inositol_monoP_superfamily"/>
</dbReference>
<comment type="caution">
    <text evidence="8">The sequence shown here is derived from an EMBL/GenBank/DDBJ whole genome shotgun (WGS) entry which is preliminary data.</text>
</comment>
<evidence type="ECO:0000313" key="9">
    <source>
        <dbReference type="Proteomes" id="UP001287356"/>
    </source>
</evidence>
<proteinExistence type="inferred from homology"/>
<dbReference type="Gene3D" id="3.30.540.10">
    <property type="entry name" value="Fructose-1,6-Bisphosphatase, subunit A, domain 1"/>
    <property type="match status" value="1"/>
</dbReference>
<evidence type="ECO:0000256" key="4">
    <source>
        <dbReference type="ARBA" id="ARBA00022801"/>
    </source>
</evidence>
<evidence type="ECO:0000256" key="1">
    <source>
        <dbReference type="ARBA" id="ARBA00001946"/>
    </source>
</evidence>